<feature type="region of interest" description="Disordered" evidence="2">
    <location>
        <begin position="34"/>
        <end position="107"/>
    </location>
</feature>
<feature type="compositionally biased region" description="Low complexity" evidence="2">
    <location>
        <begin position="684"/>
        <end position="709"/>
    </location>
</feature>
<feature type="compositionally biased region" description="Polar residues" evidence="2">
    <location>
        <begin position="842"/>
        <end position="855"/>
    </location>
</feature>
<name>A0A9P4S497_9PEZI</name>
<organism evidence="3 4">
    <name type="scientific">Patellaria atrata CBS 101060</name>
    <dbReference type="NCBI Taxonomy" id="1346257"/>
    <lineage>
        <taxon>Eukaryota</taxon>
        <taxon>Fungi</taxon>
        <taxon>Dikarya</taxon>
        <taxon>Ascomycota</taxon>
        <taxon>Pezizomycotina</taxon>
        <taxon>Dothideomycetes</taxon>
        <taxon>Dothideomycetes incertae sedis</taxon>
        <taxon>Patellariales</taxon>
        <taxon>Patellariaceae</taxon>
        <taxon>Patellaria</taxon>
    </lineage>
</organism>
<feature type="compositionally biased region" description="Polar residues" evidence="2">
    <location>
        <begin position="779"/>
        <end position="789"/>
    </location>
</feature>
<evidence type="ECO:0000256" key="2">
    <source>
        <dbReference type="SAM" id="MobiDB-lite"/>
    </source>
</evidence>
<feature type="region of interest" description="Disordered" evidence="2">
    <location>
        <begin position="807"/>
        <end position="864"/>
    </location>
</feature>
<dbReference type="EMBL" id="MU006106">
    <property type="protein sequence ID" value="KAF2835906.1"/>
    <property type="molecule type" value="Genomic_DNA"/>
</dbReference>
<proteinExistence type="predicted"/>
<dbReference type="OrthoDB" id="5431474at2759"/>
<keyword evidence="1" id="KW-0175">Coiled coil</keyword>
<evidence type="ECO:0000313" key="4">
    <source>
        <dbReference type="Proteomes" id="UP000799429"/>
    </source>
</evidence>
<dbReference type="Proteomes" id="UP000799429">
    <property type="component" value="Unassembled WGS sequence"/>
</dbReference>
<reference evidence="3" key="1">
    <citation type="journal article" date="2020" name="Stud. Mycol.">
        <title>101 Dothideomycetes genomes: a test case for predicting lifestyles and emergence of pathogens.</title>
        <authorList>
            <person name="Haridas S."/>
            <person name="Albert R."/>
            <person name="Binder M."/>
            <person name="Bloem J."/>
            <person name="Labutti K."/>
            <person name="Salamov A."/>
            <person name="Andreopoulos B."/>
            <person name="Baker S."/>
            <person name="Barry K."/>
            <person name="Bills G."/>
            <person name="Bluhm B."/>
            <person name="Cannon C."/>
            <person name="Castanera R."/>
            <person name="Culley D."/>
            <person name="Daum C."/>
            <person name="Ezra D."/>
            <person name="Gonzalez J."/>
            <person name="Henrissat B."/>
            <person name="Kuo A."/>
            <person name="Liang C."/>
            <person name="Lipzen A."/>
            <person name="Lutzoni F."/>
            <person name="Magnuson J."/>
            <person name="Mondo S."/>
            <person name="Nolan M."/>
            <person name="Ohm R."/>
            <person name="Pangilinan J."/>
            <person name="Park H.-J."/>
            <person name="Ramirez L."/>
            <person name="Alfaro M."/>
            <person name="Sun H."/>
            <person name="Tritt A."/>
            <person name="Yoshinaga Y."/>
            <person name="Zwiers L.-H."/>
            <person name="Turgeon B."/>
            <person name="Goodwin S."/>
            <person name="Spatafora J."/>
            <person name="Crous P."/>
            <person name="Grigoriev I."/>
        </authorList>
    </citation>
    <scope>NUCLEOTIDE SEQUENCE</scope>
    <source>
        <strain evidence="3">CBS 101060</strain>
    </source>
</reference>
<accession>A0A9P4S497</accession>
<evidence type="ECO:0000256" key="1">
    <source>
        <dbReference type="SAM" id="Coils"/>
    </source>
</evidence>
<feature type="compositionally biased region" description="Basic and acidic residues" evidence="2">
    <location>
        <begin position="826"/>
        <end position="841"/>
    </location>
</feature>
<feature type="coiled-coil region" evidence="1">
    <location>
        <begin position="456"/>
        <end position="572"/>
    </location>
</feature>
<comment type="caution">
    <text evidence="3">The sequence shown here is derived from an EMBL/GenBank/DDBJ whole genome shotgun (WGS) entry which is preliminary data.</text>
</comment>
<feature type="coiled-coil region" evidence="1">
    <location>
        <begin position="357"/>
        <end position="384"/>
    </location>
</feature>
<protein>
    <submittedName>
        <fullName evidence="3">Uncharacterized protein</fullName>
    </submittedName>
</protein>
<keyword evidence="4" id="KW-1185">Reference proteome</keyword>
<feature type="region of interest" description="Disordered" evidence="2">
    <location>
        <begin position="135"/>
        <end position="201"/>
    </location>
</feature>
<feature type="region of interest" description="Disordered" evidence="2">
    <location>
        <begin position="680"/>
        <end position="789"/>
    </location>
</feature>
<dbReference type="AlphaFoldDB" id="A0A9P4S497"/>
<sequence>MASRFLTTRTNKSDSRNSLELHWSDLRTVALEATDPSYDTFSPDKRSGKSIGKPRRKPNPLKLKSPNSTGFFNSLFTPLKTPGVSPYKPQTLDKPLPRRPRSQTDPPVFQIAELPGSILLENRGFPLTAIPVEGPSGGTEYKRTSRSSYRPVGRAHSSPTEATRPSYTHRSAASESRIDLQSQNAQTLEPERKDDAQVVATQNPSSEIVQILLEEEQHPLNTTEVPKHQNKPSADVQVLYQLLEQQNEDYFQLQRDHESYISSLQDAHVREIATVRTYYSRLLRKLQQEDSHANSARPALDTGFVKSNGLPTPGLSATGNRSFRVTLDTEIRATTKSEDVESLKKRPSLSQKRVIEADTVRKELDSLRISLDEERERSTKAQEREFALNCALSELKKRLEPAWLDISARETLEARLQNAWMQMHDTNEENYALQVSMQMMKKRTLKLTQDIKLLKLHSKNENLDRLSLELETTKSRNDHLEKQLCAATDRNRVPSIILEFAKQIEVLQQEIKQSHRMIDHLQQQNDLCPLRFLTGREQQLATCDHSKARCEVEVLRDEVSNLKDRVIEDEKTINKLMQSKIRADADRLDKHQLQNKLLSRMMSRVGSELDLSRKKSLIQQRYISSSAISETDQAEDLINQRFRTARLEKEIDYYVNEIVIYESEKRAYKRDIKRLESKFKKAESGTNSTYTGSSTPSLTTSPSSSAGPSMDTPLNTVGLGLGLTFTPDPNSLSPTSRRKPAFPRLDSSSNTIPTYTLPFPLAPKIHPPLPMPTSTTPSQGPHHTPSNPLVTLATPIQLKQVTPLQHIPSALPVTPPPQNSKLAASPHEETPPGKPPRRVDTQRSLSDSIISSYARVSTPLGAVR</sequence>
<gene>
    <name evidence="3" type="ORF">M501DRAFT_1019512</name>
</gene>
<evidence type="ECO:0000313" key="3">
    <source>
        <dbReference type="EMBL" id="KAF2835906.1"/>
    </source>
</evidence>
<feature type="compositionally biased region" description="Polar residues" evidence="2">
    <location>
        <begin position="157"/>
        <end position="187"/>
    </location>
</feature>